<organism evidence="2 3">
    <name type="scientific">Colletotrichum sidae</name>
    <dbReference type="NCBI Taxonomy" id="1347389"/>
    <lineage>
        <taxon>Eukaryota</taxon>
        <taxon>Fungi</taxon>
        <taxon>Dikarya</taxon>
        <taxon>Ascomycota</taxon>
        <taxon>Pezizomycotina</taxon>
        <taxon>Sordariomycetes</taxon>
        <taxon>Hypocreomycetidae</taxon>
        <taxon>Glomerellales</taxon>
        <taxon>Glomerellaceae</taxon>
        <taxon>Colletotrichum</taxon>
        <taxon>Colletotrichum orbiculare species complex</taxon>
    </lineage>
</organism>
<proteinExistence type="predicted"/>
<feature type="region of interest" description="Disordered" evidence="1">
    <location>
        <begin position="100"/>
        <end position="119"/>
    </location>
</feature>
<dbReference type="AlphaFoldDB" id="A0A4R8TDW1"/>
<dbReference type="EMBL" id="QAPF01000121">
    <property type="protein sequence ID" value="TEA15944.1"/>
    <property type="molecule type" value="Genomic_DNA"/>
</dbReference>
<comment type="caution">
    <text evidence="2">The sequence shown here is derived from an EMBL/GenBank/DDBJ whole genome shotgun (WGS) entry which is preliminary data.</text>
</comment>
<sequence length="119" mass="13439">MHALRCTSAAGGCFDVDVGVDVLVLSCKLANRLKQIAPESERYESHKRHLALASVLPMNSGHCHVQQEVRVILRSVPITWGPLKSANLLEAFQKEWRGKREHLEHSQGPFGLRSHPRRR</sequence>
<dbReference type="Proteomes" id="UP000295604">
    <property type="component" value="Unassembled WGS sequence"/>
</dbReference>
<protein>
    <submittedName>
        <fullName evidence="2">Uncharacterized protein</fullName>
    </submittedName>
</protein>
<accession>A0A4R8TDW1</accession>
<keyword evidence="3" id="KW-1185">Reference proteome</keyword>
<reference evidence="2 3" key="1">
    <citation type="submission" date="2018-11" db="EMBL/GenBank/DDBJ databases">
        <title>Genome sequence and assembly of Colletotrichum sidae.</title>
        <authorList>
            <person name="Gan P."/>
            <person name="Shirasu K."/>
        </authorList>
    </citation>
    <scope>NUCLEOTIDE SEQUENCE [LARGE SCALE GENOMIC DNA]</scope>
    <source>
        <strain evidence="2 3">CBS 518.97</strain>
    </source>
</reference>
<evidence type="ECO:0000313" key="3">
    <source>
        <dbReference type="Proteomes" id="UP000295604"/>
    </source>
</evidence>
<evidence type="ECO:0000256" key="1">
    <source>
        <dbReference type="SAM" id="MobiDB-lite"/>
    </source>
</evidence>
<evidence type="ECO:0000313" key="2">
    <source>
        <dbReference type="EMBL" id="TEA15944.1"/>
    </source>
</evidence>
<gene>
    <name evidence="2" type="ORF">C8034_v001418</name>
</gene>
<name>A0A4R8TDW1_9PEZI</name>